<name>A0A6S7JHW6_PARCT</name>
<dbReference type="OrthoDB" id="8958038at2759"/>
<gene>
    <name evidence="2" type="ORF">PACLA_8A055541</name>
</gene>
<dbReference type="Proteomes" id="UP001152795">
    <property type="component" value="Unassembled WGS sequence"/>
</dbReference>
<dbReference type="Pfam" id="PF18701">
    <property type="entry name" value="DUF5641"/>
    <property type="match status" value="1"/>
</dbReference>
<reference evidence="2" key="1">
    <citation type="submission" date="2020-04" db="EMBL/GenBank/DDBJ databases">
        <authorList>
            <person name="Alioto T."/>
            <person name="Alioto T."/>
            <person name="Gomez Garrido J."/>
        </authorList>
    </citation>
    <scope>NUCLEOTIDE SEQUENCE</scope>
    <source>
        <strain evidence="2">A484AB</strain>
    </source>
</reference>
<dbReference type="InterPro" id="IPR040676">
    <property type="entry name" value="DUF5641"/>
</dbReference>
<accession>A0A6S7JHW6</accession>
<dbReference type="AlphaFoldDB" id="A0A6S7JHW6"/>
<evidence type="ECO:0000313" key="3">
    <source>
        <dbReference type="Proteomes" id="UP001152795"/>
    </source>
</evidence>
<dbReference type="EMBL" id="CACRXK020009070">
    <property type="protein sequence ID" value="CAB4016321.1"/>
    <property type="molecule type" value="Genomic_DNA"/>
</dbReference>
<sequence length="323" mass="36104">MLGNVLTVDEVFLTVIAEVEAMLNSRPLVYGGSSDSPTDLSVITPNHFLHGRASSNVSPGEFNHRDMSLRRRWRHSQFLANQFWRRWSNEYIPQLIKRSKWNVAHRNLRRGDLVLIVEKDVPRSHWRLGRVIAPIASEDGLIRSAEIATKTGTLTRPVFSANSDVNTVVQKTLNYPVRTKYVRIIQNVTSDNLSYRCEFYGCPIPQLLFHLARTDVPNPATHMPATDVPTTRMPATDVSTTRMPATDVSTTRMPATDVSTTRMPATDVSTTRMPATDVSTTRMPATDVSTTRMPATDVSTTRMPATDVSTTRMPATDVSIQHV</sequence>
<organism evidence="2 3">
    <name type="scientific">Paramuricea clavata</name>
    <name type="common">Red gorgonian</name>
    <name type="synonym">Violescent sea-whip</name>
    <dbReference type="NCBI Taxonomy" id="317549"/>
    <lineage>
        <taxon>Eukaryota</taxon>
        <taxon>Metazoa</taxon>
        <taxon>Cnidaria</taxon>
        <taxon>Anthozoa</taxon>
        <taxon>Octocorallia</taxon>
        <taxon>Malacalcyonacea</taxon>
        <taxon>Plexauridae</taxon>
        <taxon>Paramuricea</taxon>
    </lineage>
</organism>
<keyword evidence="3" id="KW-1185">Reference proteome</keyword>
<feature type="compositionally biased region" description="Polar residues" evidence="1">
    <location>
        <begin position="237"/>
        <end position="323"/>
    </location>
</feature>
<dbReference type="Gene3D" id="2.60.120.260">
    <property type="entry name" value="Galactose-binding domain-like"/>
    <property type="match status" value="1"/>
</dbReference>
<dbReference type="PANTHER" id="PTHR47331">
    <property type="entry name" value="PHD-TYPE DOMAIN-CONTAINING PROTEIN"/>
    <property type="match status" value="1"/>
</dbReference>
<protein>
    <submittedName>
        <fullName evidence="2">Uncharacterized protein</fullName>
    </submittedName>
</protein>
<dbReference type="InterPro" id="IPR008979">
    <property type="entry name" value="Galactose-bd-like_sf"/>
</dbReference>
<proteinExistence type="predicted"/>
<dbReference type="SUPFAM" id="SSF49785">
    <property type="entry name" value="Galactose-binding domain-like"/>
    <property type="match status" value="1"/>
</dbReference>
<dbReference type="PANTHER" id="PTHR47331:SF6">
    <property type="entry name" value="DOUBLECORTIN DOMAIN-CONTAINING PROTEIN"/>
    <property type="match status" value="1"/>
</dbReference>
<evidence type="ECO:0000256" key="1">
    <source>
        <dbReference type="SAM" id="MobiDB-lite"/>
    </source>
</evidence>
<feature type="region of interest" description="Disordered" evidence="1">
    <location>
        <begin position="220"/>
        <end position="323"/>
    </location>
</feature>
<comment type="caution">
    <text evidence="2">The sequence shown here is derived from an EMBL/GenBank/DDBJ whole genome shotgun (WGS) entry which is preliminary data.</text>
</comment>
<evidence type="ECO:0000313" key="2">
    <source>
        <dbReference type="EMBL" id="CAB4016321.1"/>
    </source>
</evidence>